<evidence type="ECO:0000313" key="4">
    <source>
        <dbReference type="Proteomes" id="UP001589890"/>
    </source>
</evidence>
<gene>
    <name evidence="3" type="ORF">ACFFGN_34390</name>
</gene>
<reference evidence="3 4" key="1">
    <citation type="submission" date="2024-09" db="EMBL/GenBank/DDBJ databases">
        <authorList>
            <person name="Sun Q."/>
            <person name="Mori K."/>
        </authorList>
    </citation>
    <scope>NUCLEOTIDE SEQUENCE [LARGE SCALE GENOMIC DNA]</scope>
    <source>
        <strain evidence="3 4">CGMCC 1.15906</strain>
    </source>
</reference>
<keyword evidence="2" id="KW-0732">Signal</keyword>
<sequence>MNVAGSVMPKAGLVLLASGVLAAVLSAGTATAAPANVGLAWADGGVRVTWPADSAPNLLRVTDVQGHGLRAARAGGLGGHDRASRQPVPGVP</sequence>
<name>A0ABV6QX43_9ACTN</name>
<dbReference type="EMBL" id="JBHLTC010000047">
    <property type="protein sequence ID" value="MFC0629205.1"/>
    <property type="molecule type" value="Genomic_DNA"/>
</dbReference>
<evidence type="ECO:0000313" key="3">
    <source>
        <dbReference type="EMBL" id="MFC0629205.1"/>
    </source>
</evidence>
<protein>
    <submittedName>
        <fullName evidence="3">Uncharacterized protein</fullName>
    </submittedName>
</protein>
<feature type="signal peptide" evidence="2">
    <location>
        <begin position="1"/>
        <end position="32"/>
    </location>
</feature>
<comment type="caution">
    <text evidence="3">The sequence shown here is derived from an EMBL/GenBank/DDBJ whole genome shotgun (WGS) entry which is preliminary data.</text>
</comment>
<accession>A0ABV6QX43</accession>
<feature type="region of interest" description="Disordered" evidence="1">
    <location>
        <begin position="71"/>
        <end position="92"/>
    </location>
</feature>
<dbReference type="Proteomes" id="UP001589890">
    <property type="component" value="Unassembled WGS sequence"/>
</dbReference>
<proteinExistence type="predicted"/>
<feature type="chain" id="PRO_5046358758" evidence="2">
    <location>
        <begin position="33"/>
        <end position="92"/>
    </location>
</feature>
<keyword evidence="4" id="KW-1185">Reference proteome</keyword>
<evidence type="ECO:0000256" key="1">
    <source>
        <dbReference type="SAM" id="MobiDB-lite"/>
    </source>
</evidence>
<dbReference type="RefSeq" id="WP_380056878.1">
    <property type="nucleotide sequence ID" value="NZ_JBHLTC010000047.1"/>
</dbReference>
<evidence type="ECO:0000256" key="2">
    <source>
        <dbReference type="SAM" id="SignalP"/>
    </source>
</evidence>
<organism evidence="3 4">
    <name type="scientific">Kribbella deserti</name>
    <dbReference type="NCBI Taxonomy" id="1926257"/>
    <lineage>
        <taxon>Bacteria</taxon>
        <taxon>Bacillati</taxon>
        <taxon>Actinomycetota</taxon>
        <taxon>Actinomycetes</taxon>
        <taxon>Propionibacteriales</taxon>
        <taxon>Kribbellaceae</taxon>
        <taxon>Kribbella</taxon>
    </lineage>
</organism>